<keyword evidence="1" id="KW-0677">Repeat</keyword>
<feature type="chain" id="PRO_5047347047" evidence="4">
    <location>
        <begin position="20"/>
        <end position="491"/>
    </location>
</feature>
<dbReference type="PANTHER" id="PTHR45586:SF1">
    <property type="entry name" value="LIPOPOLYSACCHARIDE ASSEMBLY PROTEIN B"/>
    <property type="match status" value="1"/>
</dbReference>
<dbReference type="Gene3D" id="1.25.40.10">
    <property type="entry name" value="Tetratricopeptide repeat domain"/>
    <property type="match status" value="2"/>
</dbReference>
<evidence type="ECO:0000256" key="3">
    <source>
        <dbReference type="PROSITE-ProRule" id="PRU00339"/>
    </source>
</evidence>
<dbReference type="PROSITE" id="PS50005">
    <property type="entry name" value="TPR"/>
    <property type="match status" value="1"/>
</dbReference>
<dbReference type="SMART" id="SM00028">
    <property type="entry name" value="TPR"/>
    <property type="match status" value="2"/>
</dbReference>
<evidence type="ECO:0000256" key="2">
    <source>
        <dbReference type="ARBA" id="ARBA00022803"/>
    </source>
</evidence>
<sequence>MKKLFFASALSLFSLASFAQDAAKEDPAAKLLVDGFRKDKEKSDKDVTDPKSSAKAAFWMERAKLYENIASQASQVDSSAAKTAYEAYKKVVELDKTKKGEPGKSAKEAQTSLDGGEGTNLFNAFVRQGAEKYQAKNLAGALEMFTIAQEINKKDTLASLYGGIAAQQLDKKDIARDQFEKYATNGGKDPSVFYGLAQLYRAENNFDKAIETLNKGLTQSPNNKDLKAEIVNILLASGKEDQAIKELEALATADPKNTQNMVNLAILYDNMQRTAADSIKQIKVKMGTGTNASSSITKNIESEKGKIEVYDGEVKRIGALIKKQPKNADLKRQLSEVNAKKKESLAAITKMQGEITAAQEAAKGNDVAGMEKSLATLKAKQTEASGKAITNYKKVLEVDAANYDALFNLGVFYFNEAVLLKGEVDNMNMTEYQQRGKEIEGRVCGKFKKAKPYFEKAIQAKDEAEAKETLTTVNGVLEQFTSKGVACVDEP</sequence>
<evidence type="ECO:0000256" key="1">
    <source>
        <dbReference type="ARBA" id="ARBA00022737"/>
    </source>
</evidence>
<accession>A0ABX0UMM2</accession>
<dbReference type="EMBL" id="JAASQJ010000003">
    <property type="protein sequence ID" value="NIJ54147.1"/>
    <property type="molecule type" value="Genomic_DNA"/>
</dbReference>
<dbReference type="InterPro" id="IPR011990">
    <property type="entry name" value="TPR-like_helical_dom_sf"/>
</dbReference>
<keyword evidence="2 3" id="KW-0802">TPR repeat</keyword>
<dbReference type="RefSeq" id="WP_167271952.1">
    <property type="nucleotide sequence ID" value="NZ_JAASQJ010000003.1"/>
</dbReference>
<keyword evidence="4" id="KW-0732">Signal</keyword>
<evidence type="ECO:0000256" key="4">
    <source>
        <dbReference type="SAM" id="SignalP"/>
    </source>
</evidence>
<protein>
    <submittedName>
        <fullName evidence="5">Tetratricopeptide (TPR) repeat protein</fullName>
    </submittedName>
</protein>
<name>A0ABX0UMM2_9BACT</name>
<feature type="signal peptide" evidence="4">
    <location>
        <begin position="1"/>
        <end position="19"/>
    </location>
</feature>
<dbReference type="PANTHER" id="PTHR45586">
    <property type="entry name" value="TPR REPEAT-CONTAINING PROTEIN PA4667"/>
    <property type="match status" value="1"/>
</dbReference>
<dbReference type="Pfam" id="PF14559">
    <property type="entry name" value="TPR_19"/>
    <property type="match status" value="1"/>
</dbReference>
<dbReference type="SUPFAM" id="SSF48452">
    <property type="entry name" value="TPR-like"/>
    <property type="match status" value="1"/>
</dbReference>
<dbReference type="InterPro" id="IPR051012">
    <property type="entry name" value="CellSynth/LPSAsmb/PSIAsmb"/>
</dbReference>
<reference evidence="5 6" key="1">
    <citation type="submission" date="2020-03" db="EMBL/GenBank/DDBJ databases">
        <title>Genomic Encyclopedia of Type Strains, Phase IV (KMG-IV): sequencing the most valuable type-strain genomes for metagenomic binning, comparative biology and taxonomic classification.</title>
        <authorList>
            <person name="Goeker M."/>
        </authorList>
    </citation>
    <scope>NUCLEOTIDE SEQUENCE [LARGE SCALE GENOMIC DNA]</scope>
    <source>
        <strain evidence="5 6">DSM 102865</strain>
    </source>
</reference>
<feature type="repeat" description="TPR" evidence="3">
    <location>
        <begin position="190"/>
        <end position="223"/>
    </location>
</feature>
<comment type="caution">
    <text evidence="5">The sequence shown here is derived from an EMBL/GenBank/DDBJ whole genome shotgun (WGS) entry which is preliminary data.</text>
</comment>
<keyword evidence="6" id="KW-1185">Reference proteome</keyword>
<gene>
    <name evidence="5" type="ORF">FHS68_003329</name>
</gene>
<evidence type="ECO:0000313" key="6">
    <source>
        <dbReference type="Proteomes" id="UP001179181"/>
    </source>
</evidence>
<proteinExistence type="predicted"/>
<dbReference type="InterPro" id="IPR019734">
    <property type="entry name" value="TPR_rpt"/>
</dbReference>
<evidence type="ECO:0000313" key="5">
    <source>
        <dbReference type="EMBL" id="NIJ54147.1"/>
    </source>
</evidence>
<organism evidence="5 6">
    <name type="scientific">Dyadobacter arcticus</name>
    <dbReference type="NCBI Taxonomy" id="1078754"/>
    <lineage>
        <taxon>Bacteria</taxon>
        <taxon>Pseudomonadati</taxon>
        <taxon>Bacteroidota</taxon>
        <taxon>Cytophagia</taxon>
        <taxon>Cytophagales</taxon>
        <taxon>Spirosomataceae</taxon>
        <taxon>Dyadobacter</taxon>
    </lineage>
</organism>
<dbReference type="Proteomes" id="UP001179181">
    <property type="component" value="Unassembled WGS sequence"/>
</dbReference>